<name>A0A2N5N7Y9_9BACL</name>
<dbReference type="SUPFAM" id="SSF55120">
    <property type="entry name" value="Pseudouridine synthase"/>
    <property type="match status" value="1"/>
</dbReference>
<dbReference type="Pfam" id="PF00849">
    <property type="entry name" value="PseudoU_synth_2"/>
    <property type="match status" value="1"/>
</dbReference>
<comment type="similarity">
    <text evidence="2 7">Belongs to the pseudouridine synthase RluA family.</text>
</comment>
<comment type="catalytic activity">
    <reaction evidence="1 7">
        <text>a uridine in RNA = a pseudouridine in RNA</text>
        <dbReference type="Rhea" id="RHEA:48348"/>
        <dbReference type="Rhea" id="RHEA-COMP:12068"/>
        <dbReference type="Rhea" id="RHEA-COMP:12069"/>
        <dbReference type="ChEBI" id="CHEBI:65314"/>
        <dbReference type="ChEBI" id="CHEBI:65315"/>
    </reaction>
</comment>
<dbReference type="Pfam" id="PF01479">
    <property type="entry name" value="S4"/>
    <property type="match status" value="1"/>
</dbReference>
<dbReference type="FunFam" id="3.30.2350.10:FF:000006">
    <property type="entry name" value="Pseudouridine synthase"/>
    <property type="match status" value="1"/>
</dbReference>
<accession>A0A2N5N7Y9</accession>
<dbReference type="EC" id="5.4.99.-" evidence="7"/>
<dbReference type="InterPro" id="IPR002942">
    <property type="entry name" value="S4_RNA-bd"/>
</dbReference>
<proteinExistence type="inferred from homology"/>
<keyword evidence="9" id="KW-0456">Lyase</keyword>
<evidence type="ECO:0000256" key="3">
    <source>
        <dbReference type="ARBA" id="ARBA00022884"/>
    </source>
</evidence>
<dbReference type="GO" id="GO:0003723">
    <property type="term" value="F:RNA binding"/>
    <property type="evidence" value="ECO:0007669"/>
    <property type="project" value="UniProtKB-KW"/>
</dbReference>
<feature type="domain" description="RNA-binding S4" evidence="8">
    <location>
        <begin position="31"/>
        <end position="97"/>
    </location>
</feature>
<dbReference type="SUPFAM" id="SSF55174">
    <property type="entry name" value="Alpha-L RNA-binding motif"/>
    <property type="match status" value="1"/>
</dbReference>
<keyword evidence="3 6" id="KW-0694">RNA-binding</keyword>
<comment type="caution">
    <text evidence="9">The sequence shown here is derived from an EMBL/GenBank/DDBJ whole genome shotgun (WGS) entry which is preliminary data.</text>
</comment>
<reference evidence="9 10" key="1">
    <citation type="submission" date="2017-05" db="EMBL/GenBank/DDBJ databases">
        <title>Functional genome analysis of Paenibacillus pasadenensis strain R16: insights on endophytic life style and antifungal activity.</title>
        <authorList>
            <person name="Passera A."/>
            <person name="Marcolungo L."/>
            <person name="Casati P."/>
            <person name="Brasca M."/>
            <person name="Quaglino F."/>
            <person name="Delledonne M."/>
        </authorList>
    </citation>
    <scope>NUCLEOTIDE SEQUENCE [LARGE SCALE GENOMIC DNA]</scope>
    <source>
        <strain evidence="9 10">R16</strain>
    </source>
</reference>
<keyword evidence="4 7" id="KW-0413">Isomerase</keyword>
<dbReference type="InterPro" id="IPR006225">
    <property type="entry name" value="PsdUridine_synth_RluC/D"/>
</dbReference>
<comment type="function">
    <text evidence="7">Responsible for synthesis of pseudouridine from uracil.</text>
</comment>
<dbReference type="SMART" id="SM00363">
    <property type="entry name" value="S4"/>
    <property type="match status" value="1"/>
</dbReference>
<dbReference type="PANTHER" id="PTHR21600:SF44">
    <property type="entry name" value="RIBOSOMAL LARGE SUBUNIT PSEUDOURIDINE SYNTHASE D"/>
    <property type="match status" value="1"/>
</dbReference>
<evidence type="ECO:0000313" key="9">
    <source>
        <dbReference type="EMBL" id="PLT46445.1"/>
    </source>
</evidence>
<dbReference type="PANTHER" id="PTHR21600">
    <property type="entry name" value="MITOCHONDRIAL RNA PSEUDOURIDINE SYNTHASE"/>
    <property type="match status" value="1"/>
</dbReference>
<sequence>MTFQNNPLEHVVEQDDERQLEWTIAPEQAGQRIDKFITDQLADPAISRTQVQDWIASGAASVGGRAVKANYKLSAGDSLSVTVPEPEDAAIVPEDIPLDIVYEDSDVIVINKPRGMVVHPAPGHSGGTVVNALMHHCRDLSGINGVLRPGIVHRIDKDTSGLLMAAKNDLAHLSLAEQLKEHSVTRKYVALVHDNLHHDIGTIDAPIGRDEKDRKMFTVTTKGSKHAVTHFQVIERIGDYTLVELQLETGRTHQIRVHLKYIGHPLAGDPVYGRNKTVALGGQALHAAALGFTHPRTGERLEFEAPIPDDMQHVLTSLRNR</sequence>
<gene>
    <name evidence="9" type="ORF">B8V81_4876</name>
</gene>
<dbReference type="InterPro" id="IPR020103">
    <property type="entry name" value="PsdUridine_synth_cat_dom_sf"/>
</dbReference>
<dbReference type="OrthoDB" id="9773999at2"/>
<dbReference type="PROSITE" id="PS50889">
    <property type="entry name" value="S4"/>
    <property type="match status" value="1"/>
</dbReference>
<feature type="active site" evidence="5">
    <location>
        <position position="156"/>
    </location>
</feature>
<protein>
    <recommendedName>
        <fullName evidence="7">Pseudouridine synthase</fullName>
        <ecNumber evidence="7">5.4.99.-</ecNumber>
    </recommendedName>
</protein>
<dbReference type="GO" id="GO:0016829">
    <property type="term" value="F:lyase activity"/>
    <property type="evidence" value="ECO:0007669"/>
    <property type="project" value="UniProtKB-KW"/>
</dbReference>
<evidence type="ECO:0000256" key="4">
    <source>
        <dbReference type="ARBA" id="ARBA00023235"/>
    </source>
</evidence>
<keyword evidence="10" id="KW-1185">Reference proteome</keyword>
<evidence type="ECO:0000256" key="7">
    <source>
        <dbReference type="RuleBase" id="RU362028"/>
    </source>
</evidence>
<dbReference type="Proteomes" id="UP000234789">
    <property type="component" value="Unassembled WGS sequence"/>
</dbReference>
<dbReference type="Gene3D" id="3.30.2350.10">
    <property type="entry name" value="Pseudouridine synthase"/>
    <property type="match status" value="1"/>
</dbReference>
<dbReference type="InterPro" id="IPR050188">
    <property type="entry name" value="RluA_PseudoU_synthase"/>
</dbReference>
<evidence type="ECO:0000256" key="1">
    <source>
        <dbReference type="ARBA" id="ARBA00000073"/>
    </source>
</evidence>
<dbReference type="EMBL" id="NFEZ01000004">
    <property type="protein sequence ID" value="PLT46445.1"/>
    <property type="molecule type" value="Genomic_DNA"/>
</dbReference>
<evidence type="ECO:0000256" key="6">
    <source>
        <dbReference type="PROSITE-ProRule" id="PRU00182"/>
    </source>
</evidence>
<dbReference type="InterPro" id="IPR036986">
    <property type="entry name" value="S4_RNA-bd_sf"/>
</dbReference>
<organism evidence="9 10">
    <name type="scientific">Paenibacillus pasadenensis</name>
    <dbReference type="NCBI Taxonomy" id="217090"/>
    <lineage>
        <taxon>Bacteria</taxon>
        <taxon>Bacillati</taxon>
        <taxon>Bacillota</taxon>
        <taxon>Bacilli</taxon>
        <taxon>Bacillales</taxon>
        <taxon>Paenibacillaceae</taxon>
        <taxon>Paenibacillus</taxon>
    </lineage>
</organism>
<dbReference type="GO" id="GO:0000455">
    <property type="term" value="P:enzyme-directed rRNA pseudouridine synthesis"/>
    <property type="evidence" value="ECO:0007669"/>
    <property type="project" value="TreeGrafter"/>
</dbReference>
<dbReference type="NCBIfam" id="TIGR00005">
    <property type="entry name" value="rluA_subfam"/>
    <property type="match status" value="1"/>
</dbReference>
<evidence type="ECO:0000256" key="5">
    <source>
        <dbReference type="PIRSR" id="PIRSR606225-1"/>
    </source>
</evidence>
<evidence type="ECO:0000313" key="10">
    <source>
        <dbReference type="Proteomes" id="UP000234789"/>
    </source>
</evidence>
<dbReference type="RefSeq" id="WP_028596990.1">
    <property type="nucleotide sequence ID" value="NZ_BIMM01000008.1"/>
</dbReference>
<dbReference type="CDD" id="cd02869">
    <property type="entry name" value="PseudoU_synth_RluA_like"/>
    <property type="match status" value="1"/>
</dbReference>
<dbReference type="InterPro" id="IPR006145">
    <property type="entry name" value="PsdUridine_synth_RsuA/RluA"/>
</dbReference>
<dbReference type="Gene3D" id="3.10.290.10">
    <property type="entry name" value="RNA-binding S4 domain"/>
    <property type="match status" value="1"/>
</dbReference>
<dbReference type="PROSITE" id="PS01129">
    <property type="entry name" value="PSI_RLU"/>
    <property type="match status" value="1"/>
</dbReference>
<dbReference type="AlphaFoldDB" id="A0A2N5N7Y9"/>
<dbReference type="GO" id="GO:0120159">
    <property type="term" value="F:rRNA pseudouridine synthase activity"/>
    <property type="evidence" value="ECO:0007669"/>
    <property type="project" value="UniProtKB-ARBA"/>
</dbReference>
<evidence type="ECO:0000259" key="8">
    <source>
        <dbReference type="SMART" id="SM00363"/>
    </source>
</evidence>
<evidence type="ECO:0000256" key="2">
    <source>
        <dbReference type="ARBA" id="ARBA00010876"/>
    </source>
</evidence>
<dbReference type="InterPro" id="IPR006224">
    <property type="entry name" value="PsdUridine_synth_RluA-like_CS"/>
</dbReference>